<protein>
    <submittedName>
        <fullName evidence="2">Uncharacterized protein</fullName>
    </submittedName>
</protein>
<sequence>YISSGNECEYKDGSDSGSHGNSGGNPSGSDGTNESPTGLVDVGQILVGDKLTTDLGVGFNSVANNVNKSAAKVQKSVKELARQIEDFRFLDNSRYMDPIKESLSQIVTNTSGISAGANTNS</sequence>
<proteinExistence type="predicted"/>
<name>A0A2A5IET9_BACPU</name>
<dbReference type="EMBL" id="NKHG01000214">
    <property type="protein sequence ID" value="PCK15539.1"/>
    <property type="molecule type" value="Genomic_DNA"/>
</dbReference>
<evidence type="ECO:0000313" key="2">
    <source>
        <dbReference type="EMBL" id="PCK15539.1"/>
    </source>
</evidence>
<feature type="non-terminal residue" evidence="2">
    <location>
        <position position="1"/>
    </location>
</feature>
<dbReference type="Proteomes" id="UP000228754">
    <property type="component" value="Unassembled WGS sequence"/>
</dbReference>
<accession>A0A2A5IET9</accession>
<dbReference type="AlphaFoldDB" id="A0A2A5IET9"/>
<comment type="caution">
    <text evidence="2">The sequence shown here is derived from an EMBL/GenBank/DDBJ whole genome shotgun (WGS) entry which is preliminary data.</text>
</comment>
<feature type="region of interest" description="Disordered" evidence="1">
    <location>
        <begin position="1"/>
        <end position="40"/>
    </location>
</feature>
<feature type="non-terminal residue" evidence="2">
    <location>
        <position position="121"/>
    </location>
</feature>
<evidence type="ECO:0000256" key="1">
    <source>
        <dbReference type="SAM" id="MobiDB-lite"/>
    </source>
</evidence>
<organism evidence="2 3">
    <name type="scientific">Bacillus pumilus</name>
    <name type="common">Bacillus mesentericus</name>
    <dbReference type="NCBI Taxonomy" id="1408"/>
    <lineage>
        <taxon>Bacteria</taxon>
        <taxon>Bacillati</taxon>
        <taxon>Bacillota</taxon>
        <taxon>Bacilli</taxon>
        <taxon>Bacillales</taxon>
        <taxon>Bacillaceae</taxon>
        <taxon>Bacillus</taxon>
    </lineage>
</organism>
<gene>
    <name evidence="2" type="ORF">CEY02_20465</name>
</gene>
<reference evidence="2 3" key="1">
    <citation type="submission" date="2017-06" db="EMBL/GenBank/DDBJ databases">
        <title>Draft Genome Sequence of Bacillus sp Strain 36R Isolated from saline sediment at Atanasia, Sonora, Mexico.</title>
        <authorList>
            <person name="Sanchez Diaz R."/>
            <person name="Quiroz Macias M.E."/>
            <person name="Ibarra Gamez J.C."/>
            <person name="Enciso Ibarra J."/>
            <person name="Gomez Gil B."/>
            <person name="Galaviz Silva L."/>
        </authorList>
    </citation>
    <scope>NUCLEOTIDE SEQUENCE [LARGE SCALE GENOMIC DNA]</scope>
    <source>
        <strain evidence="2 3">36R_ATNSAL</strain>
    </source>
</reference>
<evidence type="ECO:0000313" key="3">
    <source>
        <dbReference type="Proteomes" id="UP000228754"/>
    </source>
</evidence>